<accession>A0ABY1JB62</accession>
<sequence length="307" mass="34312">MASGSWGAQCLLKLREKKDLLPEMVITAHPKPSGRGLKLKPNEVEEAAASLECFIRRSDNINLDEELKKELQVRKPDVILVIDFGQKVKEPYLSTPKFGCINLHPSLLPKYRGAAPIQRAIMDGQEMTGVTVFKLTEQMDAGPIIAQREVLIDLDDTAYTLGMKLLSEGVNLLTEALHYFVSGTAQLKEQDESKATYAPKITNEESYFNFNHEAINVHNKVRALNPRPGAHTFIRGKRLKVWRTSLINREDVLGLPGTILNIKEDHPVVACIKGAISLREVQWEGKPPIDGRSFLNGLRLREGDVLS</sequence>
<protein>
    <recommendedName>
        <fullName evidence="2">methionyl-tRNA formyltransferase</fullName>
        <ecNumber evidence="2">2.1.2.9</ecNumber>
    </recommendedName>
</protein>
<reference evidence="7 8" key="1">
    <citation type="submission" date="2016-11" db="EMBL/GenBank/DDBJ databases">
        <authorList>
            <person name="Varghese N."/>
            <person name="Submissions S."/>
        </authorList>
    </citation>
    <scope>NUCLEOTIDE SEQUENCE [LARGE SCALE GENOMIC DNA]</scope>
    <source>
        <strain evidence="7 8">DSM 20664</strain>
    </source>
</reference>
<dbReference type="InterPro" id="IPR005794">
    <property type="entry name" value="Fmt"/>
</dbReference>
<dbReference type="InterPro" id="IPR041711">
    <property type="entry name" value="Met-tRNA-FMT_N"/>
</dbReference>
<evidence type="ECO:0000259" key="6">
    <source>
        <dbReference type="Pfam" id="PF02911"/>
    </source>
</evidence>
<dbReference type="EMBL" id="FSQZ01000001">
    <property type="protein sequence ID" value="SIN63167.1"/>
    <property type="molecule type" value="Genomic_DNA"/>
</dbReference>
<dbReference type="Pfam" id="PF00551">
    <property type="entry name" value="Formyl_trans_N"/>
    <property type="match status" value="1"/>
</dbReference>
<dbReference type="PANTHER" id="PTHR11138:SF5">
    <property type="entry name" value="METHIONYL-TRNA FORMYLTRANSFERASE, MITOCHONDRIAL"/>
    <property type="match status" value="1"/>
</dbReference>
<evidence type="ECO:0000313" key="8">
    <source>
        <dbReference type="Proteomes" id="UP000185093"/>
    </source>
</evidence>
<dbReference type="CDD" id="cd08704">
    <property type="entry name" value="Met_tRNA_FMT_C"/>
    <property type="match status" value="1"/>
</dbReference>
<dbReference type="InterPro" id="IPR036477">
    <property type="entry name" value="Formyl_transf_N_sf"/>
</dbReference>
<evidence type="ECO:0000259" key="5">
    <source>
        <dbReference type="Pfam" id="PF00551"/>
    </source>
</evidence>
<dbReference type="CDD" id="cd08646">
    <property type="entry name" value="FMT_core_Met-tRNA-FMT_N"/>
    <property type="match status" value="1"/>
</dbReference>
<name>A0ABY1JB62_9BACT</name>
<dbReference type="InterPro" id="IPR011034">
    <property type="entry name" value="Formyl_transferase-like_C_sf"/>
</dbReference>
<dbReference type="Gene3D" id="3.40.50.12230">
    <property type="match status" value="1"/>
</dbReference>
<evidence type="ECO:0000256" key="3">
    <source>
        <dbReference type="ARBA" id="ARBA00022679"/>
    </source>
</evidence>
<dbReference type="NCBIfam" id="TIGR00460">
    <property type="entry name" value="fmt"/>
    <property type="match status" value="1"/>
</dbReference>
<dbReference type="SUPFAM" id="SSF50486">
    <property type="entry name" value="FMT C-terminal domain-like"/>
    <property type="match status" value="1"/>
</dbReference>
<comment type="caution">
    <text evidence="7">The sequence shown here is derived from an EMBL/GenBank/DDBJ whole genome shotgun (WGS) entry which is preliminary data.</text>
</comment>
<dbReference type="InterPro" id="IPR044135">
    <property type="entry name" value="Met-tRNA-FMT_C"/>
</dbReference>
<evidence type="ECO:0000256" key="4">
    <source>
        <dbReference type="ARBA" id="ARBA00022917"/>
    </source>
</evidence>
<feature type="domain" description="Formyl transferase C-terminal" evidence="6">
    <location>
        <begin position="200"/>
        <end position="298"/>
    </location>
</feature>
<proteinExistence type="inferred from homology"/>
<evidence type="ECO:0000313" key="7">
    <source>
        <dbReference type="EMBL" id="SIN63167.1"/>
    </source>
</evidence>
<dbReference type="Pfam" id="PF02911">
    <property type="entry name" value="Formyl_trans_C"/>
    <property type="match status" value="1"/>
</dbReference>
<keyword evidence="8" id="KW-1185">Reference proteome</keyword>
<dbReference type="InterPro" id="IPR005793">
    <property type="entry name" value="Formyl_trans_C"/>
</dbReference>
<evidence type="ECO:0000256" key="1">
    <source>
        <dbReference type="ARBA" id="ARBA00010699"/>
    </source>
</evidence>
<keyword evidence="3" id="KW-0808">Transferase</keyword>
<dbReference type="InterPro" id="IPR002376">
    <property type="entry name" value="Formyl_transf_N"/>
</dbReference>
<comment type="similarity">
    <text evidence="1">Belongs to the Fmt family.</text>
</comment>
<feature type="domain" description="Formyl transferase N-terminal" evidence="5">
    <location>
        <begin position="5"/>
        <end position="177"/>
    </location>
</feature>
<dbReference type="SUPFAM" id="SSF53328">
    <property type="entry name" value="Formyltransferase"/>
    <property type="match status" value="1"/>
</dbReference>
<evidence type="ECO:0000256" key="2">
    <source>
        <dbReference type="ARBA" id="ARBA00012261"/>
    </source>
</evidence>
<dbReference type="PANTHER" id="PTHR11138">
    <property type="entry name" value="METHIONYL-TRNA FORMYLTRANSFERASE"/>
    <property type="match status" value="1"/>
</dbReference>
<dbReference type="Proteomes" id="UP000185093">
    <property type="component" value="Unassembled WGS sequence"/>
</dbReference>
<keyword evidence="4" id="KW-0648">Protein biosynthesis</keyword>
<dbReference type="EC" id="2.1.2.9" evidence="2"/>
<gene>
    <name evidence="7" type="ORF">SAMN05444368_0334</name>
</gene>
<organism evidence="7 8">
    <name type="scientific">Acetomicrobium flavidum</name>
    <dbReference type="NCBI Taxonomy" id="49896"/>
    <lineage>
        <taxon>Bacteria</taxon>
        <taxon>Thermotogati</taxon>
        <taxon>Synergistota</taxon>
        <taxon>Synergistia</taxon>
        <taxon>Synergistales</taxon>
        <taxon>Acetomicrobiaceae</taxon>
        <taxon>Acetomicrobium</taxon>
    </lineage>
</organism>